<evidence type="ECO:0000256" key="2">
    <source>
        <dbReference type="ARBA" id="ARBA00022450"/>
    </source>
</evidence>
<keyword evidence="2" id="KW-0596">Phosphopantetheine</keyword>
<dbReference type="PANTHER" id="PTHR45681">
    <property type="entry name" value="POLYKETIDE SYNTHASE 44-RELATED"/>
    <property type="match status" value="1"/>
</dbReference>
<dbReference type="GO" id="GO:0006633">
    <property type="term" value="P:fatty acid biosynthetic process"/>
    <property type="evidence" value="ECO:0007669"/>
    <property type="project" value="InterPro"/>
</dbReference>
<dbReference type="SUPFAM" id="SSF52151">
    <property type="entry name" value="FabD/lysophospholipase-like"/>
    <property type="match status" value="1"/>
</dbReference>
<dbReference type="FunFam" id="1.10.1200.10:FF:000013">
    <property type="entry name" value="Fatty acid synthase"/>
    <property type="match status" value="1"/>
</dbReference>
<organism evidence="11 12">
    <name type="scientific">Dictyostelium firmibasis</name>
    <dbReference type="NCBI Taxonomy" id="79012"/>
    <lineage>
        <taxon>Eukaryota</taxon>
        <taxon>Amoebozoa</taxon>
        <taxon>Evosea</taxon>
        <taxon>Eumycetozoa</taxon>
        <taxon>Dictyostelia</taxon>
        <taxon>Dictyosteliales</taxon>
        <taxon>Dictyosteliaceae</taxon>
        <taxon>Dictyostelium</taxon>
    </lineage>
</organism>
<dbReference type="FunFam" id="3.10.129.110:FF:000009">
    <property type="entry name" value="Probable polyketide synthase 2"/>
    <property type="match status" value="1"/>
</dbReference>
<dbReference type="SMART" id="SM00827">
    <property type="entry name" value="PKS_AT"/>
    <property type="match status" value="1"/>
</dbReference>
<dbReference type="InterPro" id="IPR014031">
    <property type="entry name" value="Ketoacyl_synth_C"/>
</dbReference>
<dbReference type="SUPFAM" id="SSF55048">
    <property type="entry name" value="Probable ACP-binding domain of malonyl-CoA ACP transacylase"/>
    <property type="match status" value="1"/>
</dbReference>
<dbReference type="Pfam" id="PF08659">
    <property type="entry name" value="KR"/>
    <property type="match status" value="1"/>
</dbReference>
<dbReference type="Gene3D" id="3.40.366.10">
    <property type="entry name" value="Malonyl-Coenzyme A Acyl Carrier Protein, domain 2"/>
    <property type="match status" value="1"/>
</dbReference>
<dbReference type="SUPFAM" id="SSF50129">
    <property type="entry name" value="GroES-like"/>
    <property type="match status" value="1"/>
</dbReference>
<feature type="domain" description="PKS/mFAS DH" evidence="10">
    <location>
        <begin position="930"/>
        <end position="1209"/>
    </location>
</feature>
<feature type="domain" description="Carrier" evidence="8">
    <location>
        <begin position="2504"/>
        <end position="2581"/>
    </location>
</feature>
<dbReference type="InterPro" id="IPR016039">
    <property type="entry name" value="Thiolase-like"/>
</dbReference>
<dbReference type="Pfam" id="PF16197">
    <property type="entry name" value="KAsynt_C_assoc"/>
    <property type="match status" value="1"/>
</dbReference>
<evidence type="ECO:0000256" key="1">
    <source>
        <dbReference type="ARBA" id="ARBA00001957"/>
    </source>
</evidence>
<comment type="caution">
    <text evidence="11">The sequence shown here is derived from an EMBL/GenBank/DDBJ whole genome shotgun (WGS) entry which is preliminary data.</text>
</comment>
<dbReference type="Gene3D" id="3.40.47.10">
    <property type="match status" value="1"/>
</dbReference>
<dbReference type="InterPro" id="IPR016035">
    <property type="entry name" value="Acyl_Trfase/lysoPLipase"/>
</dbReference>
<dbReference type="SMART" id="SM00829">
    <property type="entry name" value="PKS_ER"/>
    <property type="match status" value="1"/>
</dbReference>
<dbReference type="InterPro" id="IPR036736">
    <property type="entry name" value="ACP-like_sf"/>
</dbReference>
<dbReference type="InterPro" id="IPR013154">
    <property type="entry name" value="ADH-like_N"/>
</dbReference>
<feature type="region of interest" description="N-terminal hotdog fold" evidence="6">
    <location>
        <begin position="930"/>
        <end position="1050"/>
    </location>
</feature>
<dbReference type="Pfam" id="PF00109">
    <property type="entry name" value="ketoacyl-synt"/>
    <property type="match status" value="1"/>
</dbReference>
<dbReference type="InterPro" id="IPR013968">
    <property type="entry name" value="PKS_KR"/>
</dbReference>
<dbReference type="GO" id="GO:0004315">
    <property type="term" value="F:3-oxoacyl-[acyl-carrier-protein] synthase activity"/>
    <property type="evidence" value="ECO:0007669"/>
    <property type="project" value="InterPro"/>
</dbReference>
<dbReference type="Gene3D" id="3.40.50.720">
    <property type="entry name" value="NAD(P)-binding Rossmann-like Domain"/>
    <property type="match status" value="2"/>
</dbReference>
<feature type="active site" description="Proton donor; for dehydratase activity" evidence="6">
    <location>
        <position position="1125"/>
    </location>
</feature>
<dbReference type="Gene3D" id="1.10.1200.10">
    <property type="entry name" value="ACP-like"/>
    <property type="match status" value="1"/>
</dbReference>
<feature type="compositionally biased region" description="Acidic residues" evidence="7">
    <location>
        <begin position="1392"/>
        <end position="1402"/>
    </location>
</feature>
<dbReference type="Proteomes" id="UP001344447">
    <property type="component" value="Unassembled WGS sequence"/>
</dbReference>
<dbReference type="Pfam" id="PF08240">
    <property type="entry name" value="ADH_N"/>
    <property type="match status" value="1"/>
</dbReference>
<dbReference type="PANTHER" id="PTHR45681:SF6">
    <property type="entry name" value="POLYKETIDE SYNTHASE 37"/>
    <property type="match status" value="1"/>
</dbReference>
<dbReference type="PROSITE" id="PS52004">
    <property type="entry name" value="KS3_2"/>
    <property type="match status" value="1"/>
</dbReference>
<dbReference type="Pfam" id="PF23297">
    <property type="entry name" value="ACP_SdgA_C"/>
    <property type="match status" value="1"/>
</dbReference>
<evidence type="ECO:0000256" key="6">
    <source>
        <dbReference type="PROSITE-ProRule" id="PRU01363"/>
    </source>
</evidence>
<evidence type="ECO:0000313" key="11">
    <source>
        <dbReference type="EMBL" id="KAK5577236.1"/>
    </source>
</evidence>
<dbReference type="Pfam" id="PF02801">
    <property type="entry name" value="Ketoacyl-synt_C"/>
    <property type="match status" value="1"/>
</dbReference>
<evidence type="ECO:0000256" key="5">
    <source>
        <dbReference type="ARBA" id="ARBA00037046"/>
    </source>
</evidence>
<dbReference type="SMART" id="SM00822">
    <property type="entry name" value="PKS_KR"/>
    <property type="match status" value="1"/>
</dbReference>
<feature type="region of interest" description="C-terminal hotdog fold" evidence="6">
    <location>
        <begin position="1065"/>
        <end position="1209"/>
    </location>
</feature>
<feature type="compositionally biased region" description="Low complexity" evidence="7">
    <location>
        <begin position="1362"/>
        <end position="1382"/>
    </location>
</feature>
<evidence type="ECO:0000259" key="9">
    <source>
        <dbReference type="PROSITE" id="PS52004"/>
    </source>
</evidence>
<dbReference type="InterPro" id="IPR014043">
    <property type="entry name" value="Acyl_transferase_dom"/>
</dbReference>
<dbReference type="PROSITE" id="PS50075">
    <property type="entry name" value="CARRIER"/>
    <property type="match status" value="1"/>
</dbReference>
<dbReference type="EMBL" id="JAVFKY010000004">
    <property type="protein sequence ID" value="KAK5577236.1"/>
    <property type="molecule type" value="Genomic_DNA"/>
</dbReference>
<dbReference type="InterPro" id="IPR014030">
    <property type="entry name" value="Ketoacyl_synth_N"/>
</dbReference>
<feature type="active site" description="Proton acceptor; for dehydratase activity" evidence="6">
    <location>
        <position position="961"/>
    </location>
</feature>
<comment type="cofactor">
    <cofactor evidence="1">
        <name>pantetheine 4'-phosphate</name>
        <dbReference type="ChEBI" id="CHEBI:47942"/>
    </cofactor>
</comment>
<gene>
    <name evidence="11" type="ORF">RB653_002176</name>
</gene>
<evidence type="ECO:0000259" key="8">
    <source>
        <dbReference type="PROSITE" id="PS50075"/>
    </source>
</evidence>
<evidence type="ECO:0000256" key="4">
    <source>
        <dbReference type="ARBA" id="ARBA00022679"/>
    </source>
</evidence>
<dbReference type="Pfam" id="PF00698">
    <property type="entry name" value="Acyl_transf_1"/>
    <property type="match status" value="1"/>
</dbReference>
<dbReference type="SUPFAM" id="SSF51735">
    <property type="entry name" value="NAD(P)-binding Rossmann-fold domains"/>
    <property type="match status" value="2"/>
</dbReference>
<dbReference type="InterPro" id="IPR057326">
    <property type="entry name" value="KR_dom"/>
</dbReference>
<dbReference type="Gene3D" id="3.40.50.150">
    <property type="entry name" value="Vaccinia Virus protein VP39"/>
    <property type="match status" value="1"/>
</dbReference>
<dbReference type="InterPro" id="IPR036291">
    <property type="entry name" value="NAD(P)-bd_dom_sf"/>
</dbReference>
<dbReference type="CDD" id="cd08954">
    <property type="entry name" value="KR_1_FAS_SDR_x"/>
    <property type="match status" value="1"/>
</dbReference>
<dbReference type="Gene3D" id="3.90.180.10">
    <property type="entry name" value="Medium-chain alcohol dehydrogenases, catalytic domain"/>
    <property type="match status" value="1"/>
</dbReference>
<evidence type="ECO:0000313" key="12">
    <source>
        <dbReference type="Proteomes" id="UP001344447"/>
    </source>
</evidence>
<dbReference type="InterPro" id="IPR016036">
    <property type="entry name" value="Malonyl_transacylase_ACP-bd"/>
</dbReference>
<dbReference type="InterPro" id="IPR020841">
    <property type="entry name" value="PKS_Beta-ketoAc_synthase_dom"/>
</dbReference>
<dbReference type="InterPro" id="IPR049011">
    <property type="entry name" value="Anamorsin_N_metazoan"/>
</dbReference>
<dbReference type="GO" id="GO:0016491">
    <property type="term" value="F:oxidoreductase activity"/>
    <property type="evidence" value="ECO:0007669"/>
    <property type="project" value="InterPro"/>
</dbReference>
<keyword evidence="3" id="KW-0597">Phosphoprotein</keyword>
<dbReference type="SUPFAM" id="SSF53335">
    <property type="entry name" value="S-adenosyl-L-methionine-dependent methyltransferases"/>
    <property type="match status" value="1"/>
</dbReference>
<dbReference type="InterPro" id="IPR050444">
    <property type="entry name" value="Polyketide_Synthase"/>
</dbReference>
<dbReference type="SUPFAM" id="SSF53901">
    <property type="entry name" value="Thiolase-like"/>
    <property type="match status" value="1"/>
</dbReference>
<dbReference type="FunFam" id="3.40.47.10:FF:000091">
    <property type="entry name" value="Probable polyketide synthase 32"/>
    <property type="match status" value="1"/>
</dbReference>
<evidence type="ECO:0000256" key="3">
    <source>
        <dbReference type="ARBA" id="ARBA00022553"/>
    </source>
</evidence>
<dbReference type="FunFam" id="3.40.366.10:FF:000002">
    <property type="entry name" value="Probable polyketide synthase 2"/>
    <property type="match status" value="1"/>
</dbReference>
<dbReference type="InterPro" id="IPR049552">
    <property type="entry name" value="PKS_DH_N"/>
</dbReference>
<sequence length="2629" mass="294039">MTFNNIKDENNDDIAIIGMGFRFPGGGSNPDQFWNQLSNKMDGISKISQEKWSRSFYEQKYINNEFGGVLKEEEWKNFDPLFFGISPKEAPTIDPQQRLLMTTLWEAFEDANIKPSALRGSDTAVFIGMMNLDYQRCQFRDISYINPYTVTGSAGSFVSNRLSFSFDLRGPSMTLDTACSSSLNAVYLGCQAIATGDSKMAIVGGVNGIFDPSISMTFSGLNMLGHKGQCRSFDAGADGYIRSEGGGVCILKKYSDAIKDGDRIYCVIKGGSSNVDGYNQKTNITQPSMKAQGENIDIALKKSGVKPSDIFYIEAHGTGTPVGDPIEIEAISKIFKDNHTPEAPLYIGSVKSNIGHLESAAGIASLIKVALSLKNRSLVPNIHFEKPNPLIKFDDWNIRVVTDEIKFPTDKLITMGINCFGLSGSNCHMILSEAPINHESLVSTLTTITSPNDKKEYLIPFSANCTISLDKYIEKLISNQSIYKETILFKDFVKHQTISKSNLIKRKVITASNWDDFLKKRNETTSSSSLTSTISAPTTSTPVIFVFTGQGPQWRDMGKALYETEQIFKNAVDHCDSLLENYFGYSILKKLRSLEKDDSPEIHHPILAQPSIFLIQFGLVALYKSFGISPSIVVGHSFGEVPSALFSGVIDLETAAKIVYYRSTAQNLTIGTGRLLSIGIGAEAYLEKCSKTHPTIEIACYNDPNSIVITGSEDELLSAKETLTADGVFCAFLGTPCSFHSSKQEMIKDKVFNDLSDLPESKVPSVPFFSTVIGTQLTDKGFYNAQYIYDNLRMPVDFTKTISNIFNFIEENESYKNAIFLEIGPHPTLGFYIPKCKPSNSTITSKPIIISPLHKKKEEISQFKLAISSLYCNGVEIDFANGQELLSNDQVCGDRLFKETTNKLPRYQWDFEEYWDEPNASKMVKRGPSNNLLGHDQFGGNTLLELFIDVNKSAHQYLKGHKIKGKYLFPGAGYIDNILRQFNGQDITIFNLEFSNPFFLKEGVQHHLQTSITPTTKGEYKVEFFIKDNRNSTKWTKTSNGRIGLFKHNPKNNKLDIDQLKRKCSFATLTKTEVYNKLLLLSLPYGPTFQRVESCQIGDGCSFFKLSMTPCSEFDKDFLNPSILDCAFHGLLVLSEGPQEIVFDRLQDMKFYSSNVPSTRPEFIYAYAKFDKIVGNSTHGSVDIMLEDGTLLITIKNVKCTSLIRLKKQSIKYPSQNVYSHHWQTKDSPLSLVENQFTILSQEEMKSSTTSSKFEKLLNDKLFNDYLIRLLNQSIKHEFKEFNYKTSTVDTLEIDQKNTQLLEKIQSILKPIESLDQSIDLVLIRQTIIEKSSSFSKELYLVEKSIKRIVSILKGGEGEHFSPSNPSSPNDTPRKSTNSSSQTHKKSSSGGVDDDDDEETDENQQKSSIDKLINNEPFTFSNSKFISNQNQLTSKSIVNSFDKLIKSIENGEKKLIKILDLSSISENSTTLSKLILSQLNQLIINHNENNIEIEYTIPNSKNIETLKEEIKSYESKILNIKYRGLELQDDLESQGYLLTNYDLVITSLLLASPTNVDSNEVLSKLYKLLLPKGQLILIEPPKDVLSFNLLFANESQQSLTIKSKEEIETLIRYCGFIRIETNQNEEEKSSSMLVIQAEKRGIESMSLTFSSDVESLNTSYRNCVFIVSKEQKENPTKYIQEYMDITEIFSDSTTIVQADDSELITNTIESLGKNDIIFFLVSLEKLTIENYKQVTMQYTLVNQILLRNNLSTRFVLLTSNSQNGGSNYLGASLVGTYRYFLEFPSLNILSIDVDESSIENLTLFLRLVDPNTIGDRETIVRDNKVLVQKIFKEPSLLSPSSNYEKDTNNLYMNTNSNLDFAFQCKEQQLPNGFVEIKVMSTGINYKDNLFYRGLLPQEIFTKGDIYSPPFGLECAGYITRVAPGVNRFKVGDQVVGFASHSLSSHVTTHQDKIVIKPDNVSFTEAAAVCVVYATSYYAVFHVGAFMTDKESILVHSATGGVGLATLNLLKWKRNQLGKDEIGKEASIYATVGSKEKVDYLQEKYGDLITTIYNSRDTEYCDEIKQQSTQGGVDLILNTLSGDYLSANFRSLSQVGRIMDLSVTQLVENDSLDFSNFKYHVGYNTIDLERASKYNSKVVRDILTEVFDAIADGSLENIPVKVFPATQVKTAIEYINERVHIGKIVVDFQNFEQDILKPALQEKENPIQLNKVRKLEYTCETLNNTMLITGQTGIAIHIMKWIISGVAAASTNSTNKSLTDFIVLSRSSMKWELENLINQTKHKYGDRFRFHYKSVNVADFNATRTAIDQIYQTCEDIAPIKSILHFATVYEYILPEDITQSVIDNTHNPKAVGAINLHNLSIEKDWKLENFILFSSIGAIIGGSKQSAYSSANLVLDSLATYRKSIGLAATSINWGGLDAGGVAATDKSVASFLEGQGILLVSLAKILGCLDSVFQSSNSQLSNFMLSSFNTDNLLASVPQMKRKMDHHLTNYQTSKGNSDGSLAESGSVQGKVINTISELLSIHPSKLNLDTRLKDYGIDSLLTVQLKNWIDKEFTKNLFTHLQLSSSSINSIIQRISSKSTTPTTTTKTTTTTSSNSTKQPTPKQPSVNTVVTPTTLNTDMFIPSFKN</sequence>
<dbReference type="SUPFAM" id="SSF47336">
    <property type="entry name" value="ACP-like"/>
    <property type="match status" value="1"/>
</dbReference>
<dbReference type="InterPro" id="IPR042104">
    <property type="entry name" value="PKS_dehydratase_sf"/>
</dbReference>
<keyword evidence="4" id="KW-0808">Transferase</keyword>
<dbReference type="Pfam" id="PF21089">
    <property type="entry name" value="PKS_DH_N"/>
    <property type="match status" value="1"/>
</dbReference>
<dbReference type="Pfam" id="PF14765">
    <property type="entry name" value="PS-DH"/>
    <property type="match status" value="1"/>
</dbReference>
<accession>A0AAN7YSE5</accession>
<dbReference type="Gene3D" id="3.30.70.3290">
    <property type="match status" value="1"/>
</dbReference>
<comment type="function">
    <text evidence="5">Probable polyketide synthase.</text>
</comment>
<dbReference type="InterPro" id="IPR049900">
    <property type="entry name" value="PKS_mFAS_DH"/>
</dbReference>
<protein>
    <submittedName>
        <fullName evidence="11">Uncharacterized protein</fullName>
    </submittedName>
</protein>
<feature type="domain" description="Ketosynthase family 3 (KS3)" evidence="9">
    <location>
        <begin position="11"/>
        <end position="433"/>
    </location>
</feature>
<name>A0AAN7YSE5_9MYCE</name>
<reference evidence="11 12" key="1">
    <citation type="submission" date="2023-11" db="EMBL/GenBank/DDBJ databases">
        <title>Dfirmibasis_genome.</title>
        <authorList>
            <person name="Edelbroek B."/>
            <person name="Kjellin J."/>
            <person name="Jerlstrom-Hultqvist J."/>
            <person name="Soderbom F."/>
        </authorList>
    </citation>
    <scope>NUCLEOTIDE SEQUENCE [LARGE SCALE GENOMIC DNA]</scope>
    <source>
        <strain evidence="11 12">TNS-C-14</strain>
    </source>
</reference>
<dbReference type="CDD" id="cd05195">
    <property type="entry name" value="enoyl_red"/>
    <property type="match status" value="1"/>
</dbReference>
<dbReference type="SMART" id="SM00825">
    <property type="entry name" value="PKS_KS"/>
    <property type="match status" value="1"/>
</dbReference>
<evidence type="ECO:0000259" key="10">
    <source>
        <dbReference type="PROSITE" id="PS52019"/>
    </source>
</evidence>
<dbReference type="CDD" id="cd00833">
    <property type="entry name" value="PKS"/>
    <property type="match status" value="1"/>
</dbReference>
<feature type="region of interest" description="Disordered" evidence="7">
    <location>
        <begin position="1357"/>
        <end position="1412"/>
    </location>
</feature>
<dbReference type="PROSITE" id="PS52019">
    <property type="entry name" value="PKS_MFAS_DH"/>
    <property type="match status" value="1"/>
</dbReference>
<dbReference type="InterPro" id="IPR018201">
    <property type="entry name" value="Ketoacyl_synth_AS"/>
</dbReference>
<dbReference type="InterPro" id="IPR001227">
    <property type="entry name" value="Ac_transferase_dom_sf"/>
</dbReference>
<evidence type="ECO:0000256" key="7">
    <source>
        <dbReference type="SAM" id="MobiDB-lite"/>
    </source>
</evidence>
<dbReference type="PROSITE" id="PS00606">
    <property type="entry name" value="KS3_1"/>
    <property type="match status" value="1"/>
</dbReference>
<keyword evidence="12" id="KW-1185">Reference proteome</keyword>
<dbReference type="InterPro" id="IPR020843">
    <property type="entry name" value="ER"/>
</dbReference>
<dbReference type="InterPro" id="IPR011032">
    <property type="entry name" value="GroES-like_sf"/>
</dbReference>
<proteinExistence type="predicted"/>
<feature type="region of interest" description="Disordered" evidence="7">
    <location>
        <begin position="2580"/>
        <end position="2613"/>
    </location>
</feature>
<dbReference type="Pfam" id="PF13602">
    <property type="entry name" value="ADH_zinc_N_2"/>
    <property type="match status" value="1"/>
</dbReference>
<dbReference type="InterPro" id="IPR049551">
    <property type="entry name" value="PKS_DH_C"/>
</dbReference>
<dbReference type="InterPro" id="IPR009081">
    <property type="entry name" value="PP-bd_ACP"/>
</dbReference>
<dbReference type="InterPro" id="IPR029063">
    <property type="entry name" value="SAM-dependent_MTases_sf"/>
</dbReference>
<dbReference type="InterPro" id="IPR032821">
    <property type="entry name" value="PKS_assoc"/>
</dbReference>
<dbReference type="Gene3D" id="3.10.129.110">
    <property type="entry name" value="Polyketide synthase dehydratase"/>
    <property type="match status" value="1"/>
</dbReference>
<dbReference type="Pfam" id="PF20922">
    <property type="entry name" value="Anamorsin_N"/>
    <property type="match status" value="1"/>
</dbReference>